<evidence type="ECO:0000256" key="3">
    <source>
        <dbReference type="ARBA" id="ARBA00022448"/>
    </source>
</evidence>
<comment type="function">
    <text evidence="8">Uptake of L-lactate across the membrane. Can also transport D-lactate and glycolate.</text>
</comment>
<evidence type="ECO:0000256" key="4">
    <source>
        <dbReference type="ARBA" id="ARBA00022475"/>
    </source>
</evidence>
<feature type="transmembrane region" description="Helical" evidence="8">
    <location>
        <begin position="152"/>
        <end position="172"/>
    </location>
</feature>
<dbReference type="PANTHER" id="PTHR30003">
    <property type="entry name" value="L-LACTATE PERMEASE"/>
    <property type="match status" value="1"/>
</dbReference>
<dbReference type="STRING" id="1048983.EL17_01645"/>
<keyword evidence="7 8" id="KW-0472">Membrane</keyword>
<dbReference type="EMBL" id="JMIH01000013">
    <property type="protein sequence ID" value="KEO75269.1"/>
    <property type="molecule type" value="Genomic_DNA"/>
</dbReference>
<feature type="transmembrane region" description="Helical" evidence="8">
    <location>
        <begin position="98"/>
        <end position="118"/>
    </location>
</feature>
<feature type="transmembrane region" description="Helical" evidence="8">
    <location>
        <begin position="313"/>
        <end position="331"/>
    </location>
</feature>
<dbReference type="eggNOG" id="COG1620">
    <property type="taxonomic scope" value="Bacteria"/>
</dbReference>
<evidence type="ECO:0000313" key="10">
    <source>
        <dbReference type="Proteomes" id="UP000027821"/>
    </source>
</evidence>
<gene>
    <name evidence="9" type="ORF">EL17_01645</name>
</gene>
<feature type="transmembrane region" description="Helical" evidence="8">
    <location>
        <begin position="178"/>
        <end position="195"/>
    </location>
</feature>
<evidence type="ECO:0000256" key="7">
    <source>
        <dbReference type="ARBA" id="ARBA00023136"/>
    </source>
</evidence>
<feature type="transmembrane region" description="Helical" evidence="8">
    <location>
        <begin position="207"/>
        <end position="229"/>
    </location>
</feature>
<evidence type="ECO:0000256" key="6">
    <source>
        <dbReference type="ARBA" id="ARBA00022989"/>
    </source>
</evidence>
<dbReference type="GO" id="GO:0015129">
    <property type="term" value="F:lactate transmembrane transporter activity"/>
    <property type="evidence" value="ECO:0007669"/>
    <property type="project" value="UniProtKB-UniRule"/>
</dbReference>
<evidence type="ECO:0000256" key="2">
    <source>
        <dbReference type="ARBA" id="ARBA00010100"/>
    </source>
</evidence>
<comment type="caution">
    <text evidence="9">The sequence shown here is derived from an EMBL/GenBank/DDBJ whole genome shotgun (WGS) entry which is preliminary data.</text>
</comment>
<comment type="similarity">
    <text evidence="2 8">Belongs to the lactate permease family.</text>
</comment>
<keyword evidence="3 8" id="KW-0813">Transport</keyword>
<dbReference type="PANTHER" id="PTHR30003:SF0">
    <property type="entry name" value="GLYCOLATE PERMEASE GLCA-RELATED"/>
    <property type="match status" value="1"/>
</dbReference>
<dbReference type="GO" id="GO:0005886">
    <property type="term" value="C:plasma membrane"/>
    <property type="evidence" value="ECO:0007669"/>
    <property type="project" value="UniProtKB-SubCell"/>
</dbReference>
<dbReference type="GO" id="GO:0015295">
    <property type="term" value="F:solute:proton symporter activity"/>
    <property type="evidence" value="ECO:0007669"/>
    <property type="project" value="TreeGrafter"/>
</dbReference>
<feature type="transmembrane region" description="Helical" evidence="8">
    <location>
        <begin position="124"/>
        <end position="145"/>
    </location>
</feature>
<dbReference type="OrthoDB" id="9761056at2"/>
<keyword evidence="4 8" id="KW-1003">Cell membrane</keyword>
<evidence type="ECO:0000256" key="5">
    <source>
        <dbReference type="ARBA" id="ARBA00022692"/>
    </source>
</evidence>
<feature type="transmembrane region" description="Helical" evidence="8">
    <location>
        <begin position="235"/>
        <end position="252"/>
    </location>
</feature>
<evidence type="ECO:0000256" key="1">
    <source>
        <dbReference type="ARBA" id="ARBA00004651"/>
    </source>
</evidence>
<evidence type="ECO:0000313" key="9">
    <source>
        <dbReference type="EMBL" id="KEO75269.1"/>
    </source>
</evidence>
<evidence type="ECO:0000256" key="8">
    <source>
        <dbReference type="RuleBase" id="RU365092"/>
    </source>
</evidence>
<proteinExistence type="inferred from homology"/>
<feature type="transmembrane region" description="Helical" evidence="8">
    <location>
        <begin position="351"/>
        <end position="370"/>
    </location>
</feature>
<keyword evidence="5 8" id="KW-0812">Transmembrane</keyword>
<dbReference type="AlphaFoldDB" id="A0A074L281"/>
<feature type="transmembrane region" description="Helical" evidence="8">
    <location>
        <begin position="469"/>
        <end position="490"/>
    </location>
</feature>
<dbReference type="Proteomes" id="UP000027821">
    <property type="component" value="Unassembled WGS sequence"/>
</dbReference>
<dbReference type="Pfam" id="PF02652">
    <property type="entry name" value="Lactate_perm"/>
    <property type="match status" value="2"/>
</dbReference>
<dbReference type="RefSeq" id="WP_035069962.1">
    <property type="nucleotide sequence ID" value="NZ_JMIH01000013.1"/>
</dbReference>
<protein>
    <recommendedName>
        <fullName evidence="8">L-lactate permease</fullName>
    </recommendedName>
</protein>
<feature type="transmembrane region" description="Helical" evidence="8">
    <location>
        <begin position="273"/>
        <end position="293"/>
    </location>
</feature>
<feature type="transmembrane region" description="Helical" evidence="8">
    <location>
        <begin position="390"/>
        <end position="413"/>
    </location>
</feature>
<name>A0A074L281_9BACT</name>
<feature type="transmembrane region" description="Helical" evidence="8">
    <location>
        <begin position="53"/>
        <end position="77"/>
    </location>
</feature>
<feature type="transmembrane region" description="Helical" evidence="8">
    <location>
        <begin position="24"/>
        <end position="41"/>
    </location>
</feature>
<reference evidence="9 10" key="1">
    <citation type="submission" date="2014-04" db="EMBL/GenBank/DDBJ databases">
        <title>Characterization and application of a salt tolerant electro-active bacterium.</title>
        <authorList>
            <person name="Yang L."/>
            <person name="Wei S."/>
            <person name="Tay Q.X.M."/>
        </authorList>
    </citation>
    <scope>NUCLEOTIDE SEQUENCE [LARGE SCALE GENOMIC DNA]</scope>
    <source>
        <strain evidence="9 10">LY1</strain>
    </source>
</reference>
<comment type="subcellular location">
    <subcellularLocation>
        <location evidence="1 8">Cell membrane</location>
        <topology evidence="1 8">Multi-pass membrane protein</topology>
    </subcellularLocation>
</comment>
<organism evidence="9 10">
    <name type="scientific">Anditalea andensis</name>
    <dbReference type="NCBI Taxonomy" id="1048983"/>
    <lineage>
        <taxon>Bacteria</taxon>
        <taxon>Pseudomonadati</taxon>
        <taxon>Bacteroidota</taxon>
        <taxon>Cytophagia</taxon>
        <taxon>Cytophagales</taxon>
        <taxon>Cytophagaceae</taxon>
        <taxon>Anditalea</taxon>
    </lineage>
</organism>
<keyword evidence="10" id="KW-1185">Reference proteome</keyword>
<sequence length="493" mass="53723">MALLHFLIPFGILIIFTVGLRKPLWLAAMVSYLVSFGLFMYQGDPASELFKGIAMGLFVALEISFIIIGAIFFLNFLKENGIIDQINTELKTVTTNKILQVFLLAWLFGSFIEGSAGFGTPALIVAPLLAALGFPLLLAVAIPLLANTTGVAFGAVGTAIKIGFAGIDIPHIATTASLLNLCTGFVVPLLLVFILQKHLLKGEAKNVSRYIPFALWTGVSFTFPSWVISYMGPEFPSLIGGMIGLFIVVISIKYKFLLPKDKGESLNINLKGLLYSFTPYIGLSMLLIIGRMVFQMLHINIPLWDGLSKKLYIFQPGMAFFMMPLALLIFFSKQFSWKSIAPSIHTAMKAAPRPAFAILFLAGIAQNLVLSHQSFLSPFLPHIPLELAVFLTPFFGALGSFAAGSATVSNLIFGQELNYVSSLIGIDNNLMLSLQLLGASIGNSVALQNIAVVQAAILMHGKEKDLLKILFRPVMVYLILVGMAGVMFYYMMI</sequence>
<dbReference type="InterPro" id="IPR003804">
    <property type="entry name" value="Lactate_perm"/>
</dbReference>
<accession>A0A074L281</accession>
<keyword evidence="6 8" id="KW-1133">Transmembrane helix</keyword>